<evidence type="ECO:0000313" key="1">
    <source>
        <dbReference type="EMBL" id="MSS59688.1"/>
    </source>
</evidence>
<sequence length="347" mass="39580">MKLNLLNSYELDRCYSIAPLHYQGKDHILVAAEKVNKCILFDLDGNPEETVWEEPGGTMSMVQVPGSDGWFLATHQFYSPNDGDKAHIVLVRPENGSWNVQTIATLPFCHRFSILERNGSYYLIACTIKSNMEYKDDWRFPGAVYVADLPADIENYKDGHEISWTVLKDGLFKNHGYATEKDENGEYALVGTENGVFRCVPPSEKNGSWTCEQLTEDPTSDMVLCDFDGDGKKEMIVICPFHGDHIAIYHLDESGKYAKVWDCPFLTEMGHSIWARDFFGREEAIIGHRKGNRDLIEFYYEDGEYKTNVLMHDVGSANIYPFDCNGSIRLVSTNREINQIAFYEVEK</sequence>
<accession>A0A7X2THD0</accession>
<dbReference type="InterPro" id="IPR028994">
    <property type="entry name" value="Integrin_alpha_N"/>
</dbReference>
<dbReference type="EMBL" id="VUMN01000044">
    <property type="protein sequence ID" value="MSS59688.1"/>
    <property type="molecule type" value="Genomic_DNA"/>
</dbReference>
<evidence type="ECO:0000313" key="2">
    <source>
        <dbReference type="Proteomes" id="UP000461880"/>
    </source>
</evidence>
<organism evidence="1 2">
    <name type="scientific">Stecheria intestinalis</name>
    <dbReference type="NCBI Taxonomy" id="2606630"/>
    <lineage>
        <taxon>Bacteria</taxon>
        <taxon>Bacillati</taxon>
        <taxon>Bacillota</taxon>
        <taxon>Erysipelotrichia</taxon>
        <taxon>Erysipelotrichales</taxon>
        <taxon>Erysipelotrichaceae</taxon>
        <taxon>Stecheria</taxon>
    </lineage>
</organism>
<dbReference type="Proteomes" id="UP000461880">
    <property type="component" value="Unassembled WGS sequence"/>
</dbReference>
<name>A0A7X2THD0_9FIRM</name>
<protein>
    <submittedName>
        <fullName evidence="1">Uncharacterized protein</fullName>
    </submittedName>
</protein>
<dbReference type="AlphaFoldDB" id="A0A7X2THD0"/>
<dbReference type="RefSeq" id="WP_154505914.1">
    <property type="nucleotide sequence ID" value="NZ_VUMN01000044.1"/>
</dbReference>
<dbReference type="SUPFAM" id="SSF69318">
    <property type="entry name" value="Integrin alpha N-terminal domain"/>
    <property type="match status" value="1"/>
</dbReference>
<proteinExistence type="predicted"/>
<gene>
    <name evidence="1" type="ORF">FYJ51_12370</name>
</gene>
<reference evidence="1 2" key="1">
    <citation type="submission" date="2019-08" db="EMBL/GenBank/DDBJ databases">
        <title>In-depth cultivation of the pig gut microbiome towards novel bacterial diversity and tailored functional studies.</title>
        <authorList>
            <person name="Wylensek D."/>
            <person name="Hitch T.C.A."/>
            <person name="Clavel T."/>
        </authorList>
    </citation>
    <scope>NUCLEOTIDE SEQUENCE [LARGE SCALE GENOMIC DNA]</scope>
    <source>
        <strain evidence="1 2">Oil+RF-744-GAM-WT-6</strain>
    </source>
</reference>
<keyword evidence="2" id="KW-1185">Reference proteome</keyword>
<comment type="caution">
    <text evidence="1">The sequence shown here is derived from an EMBL/GenBank/DDBJ whole genome shotgun (WGS) entry which is preliminary data.</text>
</comment>